<protein>
    <submittedName>
        <fullName evidence="1">Uncharacterized protein</fullName>
    </submittedName>
</protein>
<reference evidence="1 2" key="1">
    <citation type="journal article" date="2019" name="Nat. Ecol. Evol.">
        <title>Megaphylogeny resolves global patterns of mushroom evolution.</title>
        <authorList>
            <person name="Varga T."/>
            <person name="Krizsan K."/>
            <person name="Foldi C."/>
            <person name="Dima B."/>
            <person name="Sanchez-Garcia M."/>
            <person name="Sanchez-Ramirez S."/>
            <person name="Szollosi G.J."/>
            <person name="Szarkandi J.G."/>
            <person name="Papp V."/>
            <person name="Albert L."/>
            <person name="Andreopoulos W."/>
            <person name="Angelini C."/>
            <person name="Antonin V."/>
            <person name="Barry K.W."/>
            <person name="Bougher N.L."/>
            <person name="Buchanan P."/>
            <person name="Buyck B."/>
            <person name="Bense V."/>
            <person name="Catcheside P."/>
            <person name="Chovatia M."/>
            <person name="Cooper J."/>
            <person name="Damon W."/>
            <person name="Desjardin D."/>
            <person name="Finy P."/>
            <person name="Geml J."/>
            <person name="Haridas S."/>
            <person name="Hughes K."/>
            <person name="Justo A."/>
            <person name="Karasinski D."/>
            <person name="Kautmanova I."/>
            <person name="Kiss B."/>
            <person name="Kocsube S."/>
            <person name="Kotiranta H."/>
            <person name="LaButti K.M."/>
            <person name="Lechner B.E."/>
            <person name="Liimatainen K."/>
            <person name="Lipzen A."/>
            <person name="Lukacs Z."/>
            <person name="Mihaltcheva S."/>
            <person name="Morgado L.N."/>
            <person name="Niskanen T."/>
            <person name="Noordeloos M.E."/>
            <person name="Ohm R.A."/>
            <person name="Ortiz-Santana B."/>
            <person name="Ovrebo C."/>
            <person name="Racz N."/>
            <person name="Riley R."/>
            <person name="Savchenko A."/>
            <person name="Shiryaev A."/>
            <person name="Soop K."/>
            <person name="Spirin V."/>
            <person name="Szebenyi C."/>
            <person name="Tomsovsky M."/>
            <person name="Tulloss R.E."/>
            <person name="Uehling J."/>
            <person name="Grigoriev I.V."/>
            <person name="Vagvolgyi C."/>
            <person name="Papp T."/>
            <person name="Martin F.M."/>
            <person name="Miettinen O."/>
            <person name="Hibbett D.S."/>
            <person name="Nagy L.G."/>
        </authorList>
    </citation>
    <scope>NUCLEOTIDE SEQUENCE [LARGE SCALE GENOMIC DNA]</scope>
    <source>
        <strain evidence="1 2">FP101781</strain>
    </source>
</reference>
<keyword evidence="2" id="KW-1185">Reference proteome</keyword>
<sequence>MSSLSDSPLTHPPIPLDVPITINLPSTFTHPVNTPRSPHAGPLIPPDSTLDFRFALFHARALPPLPVSASMPILPEFLLSPSTPGTTPLLQAFPPVSPSTRRNHSLTEKKWTAIPQPKGLGARMRSGLLVSSFYDWEKICGVESHYCANPFTFGD</sequence>
<dbReference type="Proteomes" id="UP000298030">
    <property type="component" value="Unassembled WGS sequence"/>
</dbReference>
<evidence type="ECO:0000313" key="2">
    <source>
        <dbReference type="Proteomes" id="UP000298030"/>
    </source>
</evidence>
<organism evidence="1 2">
    <name type="scientific">Coprinellus micaceus</name>
    <name type="common">Glistening ink-cap mushroom</name>
    <name type="synonym">Coprinus micaceus</name>
    <dbReference type="NCBI Taxonomy" id="71717"/>
    <lineage>
        <taxon>Eukaryota</taxon>
        <taxon>Fungi</taxon>
        <taxon>Dikarya</taxon>
        <taxon>Basidiomycota</taxon>
        <taxon>Agaricomycotina</taxon>
        <taxon>Agaricomycetes</taxon>
        <taxon>Agaricomycetidae</taxon>
        <taxon>Agaricales</taxon>
        <taxon>Agaricineae</taxon>
        <taxon>Psathyrellaceae</taxon>
        <taxon>Coprinellus</taxon>
    </lineage>
</organism>
<dbReference type="EMBL" id="QPFP01000054">
    <property type="protein sequence ID" value="TEB25676.1"/>
    <property type="molecule type" value="Genomic_DNA"/>
</dbReference>
<evidence type="ECO:0000313" key="1">
    <source>
        <dbReference type="EMBL" id="TEB25676.1"/>
    </source>
</evidence>
<accession>A0A4Y7SUX8</accession>
<comment type="caution">
    <text evidence="1">The sequence shown here is derived from an EMBL/GenBank/DDBJ whole genome shotgun (WGS) entry which is preliminary data.</text>
</comment>
<gene>
    <name evidence="1" type="ORF">FA13DRAFT_1713748</name>
</gene>
<dbReference type="AlphaFoldDB" id="A0A4Y7SUX8"/>
<proteinExistence type="predicted"/>
<name>A0A4Y7SUX8_COPMI</name>